<protein>
    <submittedName>
        <fullName evidence="1">Uncharacterized protein</fullName>
    </submittedName>
</protein>
<name>A0ACB9XMM6_CHAAC</name>
<comment type="caution">
    <text evidence="1">The sequence shown here is derived from an EMBL/GenBank/DDBJ whole genome shotgun (WGS) entry which is preliminary data.</text>
</comment>
<evidence type="ECO:0000313" key="1">
    <source>
        <dbReference type="EMBL" id="KAI4828573.1"/>
    </source>
</evidence>
<keyword evidence="2" id="KW-1185">Reference proteome</keyword>
<reference evidence="1" key="1">
    <citation type="submission" date="2022-05" db="EMBL/GenBank/DDBJ databases">
        <title>Chromosome-level genome of Chaenocephalus aceratus.</title>
        <authorList>
            <person name="Park H."/>
        </authorList>
    </citation>
    <scope>NUCLEOTIDE SEQUENCE</scope>
    <source>
        <strain evidence="1">KU_202001</strain>
    </source>
</reference>
<sequence length="92" mass="9782">MEPEPFISAAHASSCQLMPAPTRTCPKWEASRPGRGPRKHHIRTVPSPTAPPFPQIHGQSVPSFLSATFSPLCVPDNGAQLLSAKGSVAARE</sequence>
<gene>
    <name evidence="1" type="ORF">KUCAC02_022655</name>
</gene>
<dbReference type="EMBL" id="CM043788">
    <property type="protein sequence ID" value="KAI4828573.1"/>
    <property type="molecule type" value="Genomic_DNA"/>
</dbReference>
<accession>A0ACB9XMM6</accession>
<dbReference type="Proteomes" id="UP001057452">
    <property type="component" value="Chromosome 4"/>
</dbReference>
<proteinExistence type="predicted"/>
<evidence type="ECO:0000313" key="2">
    <source>
        <dbReference type="Proteomes" id="UP001057452"/>
    </source>
</evidence>
<organism evidence="1 2">
    <name type="scientific">Chaenocephalus aceratus</name>
    <name type="common">Blackfin icefish</name>
    <name type="synonym">Chaenichthys aceratus</name>
    <dbReference type="NCBI Taxonomy" id="36190"/>
    <lineage>
        <taxon>Eukaryota</taxon>
        <taxon>Metazoa</taxon>
        <taxon>Chordata</taxon>
        <taxon>Craniata</taxon>
        <taxon>Vertebrata</taxon>
        <taxon>Euteleostomi</taxon>
        <taxon>Actinopterygii</taxon>
        <taxon>Neopterygii</taxon>
        <taxon>Teleostei</taxon>
        <taxon>Neoteleostei</taxon>
        <taxon>Acanthomorphata</taxon>
        <taxon>Eupercaria</taxon>
        <taxon>Perciformes</taxon>
        <taxon>Notothenioidei</taxon>
        <taxon>Channichthyidae</taxon>
        <taxon>Chaenocephalus</taxon>
    </lineage>
</organism>